<feature type="compositionally biased region" description="Low complexity" evidence="1">
    <location>
        <begin position="103"/>
        <end position="115"/>
    </location>
</feature>
<dbReference type="EMBL" id="LNKH01000010">
    <property type="protein sequence ID" value="OSG95990.1"/>
    <property type="molecule type" value="Genomic_DNA"/>
</dbReference>
<proteinExistence type="predicted"/>
<dbReference type="Pfam" id="PF11350">
    <property type="entry name" value="DUF3152"/>
    <property type="match status" value="1"/>
</dbReference>
<dbReference type="AlphaFoldDB" id="A0A076JPD1"/>
<dbReference type="eggNOG" id="COG5479">
    <property type="taxonomic scope" value="Bacteria"/>
</dbReference>
<evidence type="ECO:0000313" key="2">
    <source>
        <dbReference type="EMBL" id="OSG95990.1"/>
    </source>
</evidence>
<dbReference type="SUPFAM" id="SSF55486">
    <property type="entry name" value="Metalloproteases ('zincins'), catalytic domain"/>
    <property type="match status" value="1"/>
</dbReference>
<dbReference type="KEGG" id="badl:BADO_1541"/>
<accession>A0A076JPD1</accession>
<protein>
    <submittedName>
        <fullName evidence="2">Uncharacterized protein</fullName>
    </submittedName>
</protein>
<feature type="region of interest" description="Disordered" evidence="1">
    <location>
        <begin position="64"/>
        <end position="115"/>
    </location>
</feature>
<dbReference type="Proteomes" id="UP000193905">
    <property type="component" value="Unassembled WGS sequence"/>
</dbReference>
<evidence type="ECO:0000313" key="3">
    <source>
        <dbReference type="Proteomes" id="UP000193905"/>
    </source>
</evidence>
<gene>
    <name evidence="2" type="ORF">AL0462_1589</name>
</gene>
<dbReference type="RefSeq" id="WP_229055377.1">
    <property type="nucleotide sequence ID" value="NZ_CACRSR010000011.1"/>
</dbReference>
<comment type="caution">
    <text evidence="2">The sequence shown here is derived from an EMBL/GenBank/DDBJ whole genome shotgun (WGS) entry which is preliminary data.</text>
</comment>
<evidence type="ECO:0000256" key="1">
    <source>
        <dbReference type="SAM" id="MobiDB-lite"/>
    </source>
</evidence>
<dbReference type="InterPro" id="IPR022603">
    <property type="entry name" value="DUF3152"/>
</dbReference>
<reference evidence="2 3" key="1">
    <citation type="journal article" date="2016" name="Sci. Rep.">
        <title>Evaluation of genetic diversity among strains of the human gut commensal Bifidobacterium adolescentis.</title>
        <authorList>
            <person name="Duranti S."/>
            <person name="Milani C."/>
            <person name="Lugli G.A."/>
            <person name="Mancabelli L."/>
            <person name="Turroni F."/>
            <person name="Ferrario C."/>
            <person name="Mangifesta M."/>
            <person name="Viappiani A."/>
            <person name="Sanchez B."/>
            <person name="Margolles A."/>
            <person name="van Sinderen D."/>
            <person name="Ventura M."/>
        </authorList>
    </citation>
    <scope>NUCLEOTIDE SEQUENCE [LARGE SCALE GENOMIC DNA]</scope>
    <source>
        <strain evidence="2 3">AL46-2</strain>
    </source>
</reference>
<feature type="compositionally biased region" description="Low complexity" evidence="1">
    <location>
        <begin position="64"/>
        <end position="76"/>
    </location>
</feature>
<feature type="compositionally biased region" description="Basic residues" evidence="1">
    <location>
        <begin position="77"/>
        <end position="93"/>
    </location>
</feature>
<sequence>MKRIRRIIRALDPKADATMGQRERLEAFRIRRAAVLVLVLFLLIASMTSCSVHALLVRMTPNTQTTAQATHSTSAKKPAKKTAKTNQHKTAKKTKPETKQSQEEQAVAKAVSAQSAALGDDEKTAILNKAQETAQNSGKPVTQYHYCIATKGNVGSADEFGNAAFRILNDEHGWPRAGAIFDQSTDGNCDFNLVLSQASEMTSFSPSCSVEYSCRVDNNVIVNDDRWNGGTQQWLAAGGNLARYRTMVINHEVGHRLGHIDNETTCAGEGQLAPLMQEQSMHLDGCKVNEYPLDSELWIG</sequence>
<organism evidence="2 3">
    <name type="scientific">Bifidobacterium adolescentis</name>
    <dbReference type="NCBI Taxonomy" id="1680"/>
    <lineage>
        <taxon>Bacteria</taxon>
        <taxon>Bacillati</taxon>
        <taxon>Actinomycetota</taxon>
        <taxon>Actinomycetes</taxon>
        <taxon>Bifidobacteriales</taxon>
        <taxon>Bifidobacteriaceae</taxon>
        <taxon>Bifidobacterium</taxon>
    </lineage>
</organism>
<name>A0A076JPD1_BIFAD</name>